<evidence type="ECO:0000313" key="4">
    <source>
        <dbReference type="Proteomes" id="UP000663836"/>
    </source>
</evidence>
<feature type="compositionally biased region" description="Basic residues" evidence="1">
    <location>
        <begin position="165"/>
        <end position="189"/>
    </location>
</feature>
<sequence length="424" mass="49781">MSTEAIFRQLGRLNESHTSIGPGKTREEYLKLFSRTSYSTKNEWPYSSPFAGFYDVSNTSTGLILLNQRYKYSHLRGKILPKETTRPSEENYKTFYETLLESEQEPKSKHSHKLLLPRASVDPYRHFESMFTGQNKYWHNRMCKGFVSVENTEDHSTPEPNMTLRSRRPQTARPSHTKRNRSLSIHRRSQSATGTYDKLVNECQTDPTFAESLWQYYRYVVEKSQRPKLGLQQFHIKEPSNRRWRQSGIYRNPALTHGQKLYLLEKCHIYDMKDTKTRHTNAYVDVLTRRFNADLLCKPEYRLNDPRDYFNYSKFLKTARPTVRSLNTGYFTSKKPHHPRIPSDHKKQQIDIHSNNYSNKNDLAIRSSSSLTNKKLPKDNTSNTSRRISATSFSTNNENTVTIHFRHEPKQIPKIPVLSSQTQN</sequence>
<dbReference type="Proteomes" id="UP000663836">
    <property type="component" value="Unassembled WGS sequence"/>
</dbReference>
<accession>A0A818LZ20</accession>
<dbReference type="AlphaFoldDB" id="A0A818LZ20"/>
<name>A0A818LZ20_9BILA</name>
<reference evidence="2" key="1">
    <citation type="submission" date="2021-02" db="EMBL/GenBank/DDBJ databases">
        <authorList>
            <person name="Nowell W R."/>
        </authorList>
    </citation>
    <scope>NUCLEOTIDE SEQUENCE</scope>
</reference>
<dbReference type="EMBL" id="CAJOBD010000106">
    <property type="protein sequence ID" value="CAF3577696.1"/>
    <property type="molecule type" value="Genomic_DNA"/>
</dbReference>
<dbReference type="EMBL" id="CAJOAX010005929">
    <property type="protein sequence ID" value="CAF3964732.1"/>
    <property type="molecule type" value="Genomic_DNA"/>
</dbReference>
<organism evidence="2 4">
    <name type="scientific">Rotaria sordida</name>
    <dbReference type="NCBI Taxonomy" id="392033"/>
    <lineage>
        <taxon>Eukaryota</taxon>
        <taxon>Metazoa</taxon>
        <taxon>Spiralia</taxon>
        <taxon>Gnathifera</taxon>
        <taxon>Rotifera</taxon>
        <taxon>Eurotatoria</taxon>
        <taxon>Bdelloidea</taxon>
        <taxon>Philodinida</taxon>
        <taxon>Philodinidae</taxon>
        <taxon>Rotaria</taxon>
    </lineage>
</organism>
<evidence type="ECO:0000313" key="3">
    <source>
        <dbReference type="EMBL" id="CAF3964732.1"/>
    </source>
</evidence>
<gene>
    <name evidence="2" type="ORF">JBS370_LOCUS2647</name>
    <name evidence="3" type="ORF">OTI717_LOCUS27100</name>
</gene>
<comment type="caution">
    <text evidence="2">The sequence shown here is derived from an EMBL/GenBank/DDBJ whole genome shotgun (WGS) entry which is preliminary data.</text>
</comment>
<proteinExistence type="predicted"/>
<protein>
    <submittedName>
        <fullName evidence="2">Uncharacterized protein</fullName>
    </submittedName>
</protein>
<feature type="region of interest" description="Disordered" evidence="1">
    <location>
        <begin position="368"/>
        <end position="390"/>
    </location>
</feature>
<feature type="region of interest" description="Disordered" evidence="1">
    <location>
        <begin position="151"/>
        <end position="191"/>
    </location>
</feature>
<evidence type="ECO:0000313" key="2">
    <source>
        <dbReference type="EMBL" id="CAF3577696.1"/>
    </source>
</evidence>
<dbReference type="Proteomes" id="UP000663823">
    <property type="component" value="Unassembled WGS sequence"/>
</dbReference>
<evidence type="ECO:0000256" key="1">
    <source>
        <dbReference type="SAM" id="MobiDB-lite"/>
    </source>
</evidence>